<name>A0A235H466_AZOBR</name>
<accession>A0A235H466</accession>
<reference evidence="3 4" key="1">
    <citation type="submission" date="2017-07" db="EMBL/GenBank/DDBJ databases">
        <title>Whole genome sequence of Azospirillum brasilense 2A1, a potential biofertilizer strain.</title>
        <authorList>
            <person name="Fontana C.A."/>
            <person name="Toffoli L.M."/>
            <person name="Salazar S.M."/>
            <person name="Puglisi E."/>
            <person name="Pedraza R."/>
            <person name="Bassi D."/>
            <person name="Cocconcelli P.S."/>
        </authorList>
    </citation>
    <scope>NUCLEOTIDE SEQUENCE [LARGE SCALE GENOMIC DNA]</scope>
    <source>
        <strain evidence="3 4">2A1</strain>
        <plasmid evidence="3">unnamed</plasmid>
    </source>
</reference>
<organism evidence="3 4">
    <name type="scientific">Azospirillum brasilense</name>
    <dbReference type="NCBI Taxonomy" id="192"/>
    <lineage>
        <taxon>Bacteria</taxon>
        <taxon>Pseudomonadati</taxon>
        <taxon>Pseudomonadota</taxon>
        <taxon>Alphaproteobacteria</taxon>
        <taxon>Rhodospirillales</taxon>
        <taxon>Azospirillaceae</taxon>
        <taxon>Azospirillum</taxon>
    </lineage>
</organism>
<comment type="caution">
    <text evidence="3">The sequence shown here is derived from an EMBL/GenBank/DDBJ whole genome shotgun (WGS) entry which is preliminary data.</text>
</comment>
<dbReference type="Pfam" id="PF02371">
    <property type="entry name" value="Transposase_20"/>
    <property type="match status" value="1"/>
</dbReference>
<dbReference type="GO" id="GO:0003677">
    <property type="term" value="F:DNA binding"/>
    <property type="evidence" value="ECO:0007669"/>
    <property type="project" value="InterPro"/>
</dbReference>
<dbReference type="Pfam" id="PF01548">
    <property type="entry name" value="DEDD_Tnp_IS110"/>
    <property type="match status" value="1"/>
</dbReference>
<evidence type="ECO:0000313" key="4">
    <source>
        <dbReference type="Proteomes" id="UP000215367"/>
    </source>
</evidence>
<dbReference type="InterPro" id="IPR047650">
    <property type="entry name" value="Transpos_IS110"/>
</dbReference>
<dbReference type="GO" id="GO:0006313">
    <property type="term" value="P:DNA transposition"/>
    <property type="evidence" value="ECO:0007669"/>
    <property type="project" value="InterPro"/>
</dbReference>
<dbReference type="PANTHER" id="PTHR33055">
    <property type="entry name" value="TRANSPOSASE FOR INSERTION SEQUENCE ELEMENT IS1111A"/>
    <property type="match status" value="1"/>
</dbReference>
<sequence>MTFVGIDIGAEAHAAAAVNDQGSTVCKPFRFTADQAGHAALFTELERLAPVQLVVLEATGHYWKNLAAALVARDLPVAILNPLQSARFQQEALVRTKTDALDALGLARLGQQKRPAPATLPDHATEQLRELIRHRDRLVQDCGDRVRQLHRLLDLTFPEFKQHVALLDTALALTILKAFPTAADIAAATPRRLAKLRHGPRHFVGDPLARQLIAAAKQTVAAQSGDVYRVRIRHACEDLALWRARLLTIDTMIETLLEDHQVARLLTSIEGIGTTMAARLVAELDDPARFRSPEALASYIGLVPALKHSGKQTPKRAGLSPIGKAALRRALWMPTVHAVHASPWLRVFYEGLRARGKPGKVALIAAMRKLMVAIWTVAKQRRTWSPSPPQETTA</sequence>
<evidence type="ECO:0000259" key="1">
    <source>
        <dbReference type="Pfam" id="PF01548"/>
    </source>
</evidence>
<dbReference type="InterPro" id="IPR002525">
    <property type="entry name" value="Transp_IS110-like_N"/>
</dbReference>
<dbReference type="RefSeq" id="WP_094307435.1">
    <property type="nucleotide sequence ID" value="NZ_NOWT01000067.1"/>
</dbReference>
<feature type="domain" description="Transposase IS116/IS110/IS902 C-terminal" evidence="2">
    <location>
        <begin position="263"/>
        <end position="350"/>
    </location>
</feature>
<dbReference type="PANTHER" id="PTHR33055:SF13">
    <property type="entry name" value="TRANSPOSASE"/>
    <property type="match status" value="1"/>
</dbReference>
<proteinExistence type="predicted"/>
<dbReference type="InterPro" id="IPR003346">
    <property type="entry name" value="Transposase_20"/>
</dbReference>
<protein>
    <submittedName>
        <fullName evidence="3">Uncharacterized protein</fullName>
    </submittedName>
</protein>
<dbReference type="NCBIfam" id="NF033542">
    <property type="entry name" value="transpos_IS110"/>
    <property type="match status" value="1"/>
</dbReference>
<evidence type="ECO:0000313" key="3">
    <source>
        <dbReference type="EMBL" id="OYD80214.1"/>
    </source>
</evidence>
<gene>
    <name evidence="3" type="ORF">CHT98_32345</name>
</gene>
<keyword evidence="3" id="KW-0614">Plasmid</keyword>
<dbReference type="GO" id="GO:0004803">
    <property type="term" value="F:transposase activity"/>
    <property type="evidence" value="ECO:0007669"/>
    <property type="project" value="InterPro"/>
</dbReference>
<feature type="domain" description="Transposase IS110-like N-terminal" evidence="1">
    <location>
        <begin position="4"/>
        <end position="158"/>
    </location>
</feature>
<evidence type="ECO:0000259" key="2">
    <source>
        <dbReference type="Pfam" id="PF02371"/>
    </source>
</evidence>
<dbReference type="Pfam" id="PF14520">
    <property type="entry name" value="HHH_5"/>
    <property type="match status" value="1"/>
</dbReference>
<geneLocation type="plasmid" evidence="3">
    <name>unnamed</name>
</geneLocation>
<dbReference type="AlphaFoldDB" id="A0A235H466"/>
<dbReference type="Proteomes" id="UP000215367">
    <property type="component" value="Unassembled WGS sequence"/>
</dbReference>
<dbReference type="EMBL" id="NOWT01000067">
    <property type="protein sequence ID" value="OYD80214.1"/>
    <property type="molecule type" value="Genomic_DNA"/>
</dbReference>